<proteinExistence type="predicted"/>
<sequence length="149" mass="16597">MSRDDGGHRGLNLGVCCRREAIGGALICSRGIIKLSLGGICFLCLTTKIKNVHRYWQVICLIGAYYCHQNINVQANSVFTHCFRFEHQTKDMLNGSNICVVIGSNVTSLKKQNTLIHITIVASEVLKFRLVNLDDRKKTLLGAYVLDSI</sequence>
<evidence type="ECO:0000313" key="1">
    <source>
        <dbReference type="EMBL" id="KAI9277124.1"/>
    </source>
</evidence>
<evidence type="ECO:0000313" key="2">
    <source>
        <dbReference type="Proteomes" id="UP001209540"/>
    </source>
</evidence>
<comment type="caution">
    <text evidence="1">The sequence shown here is derived from an EMBL/GenBank/DDBJ whole genome shotgun (WGS) entry which is preliminary data.</text>
</comment>
<dbReference type="AlphaFoldDB" id="A0AAD5KB66"/>
<protein>
    <submittedName>
        <fullName evidence="1">Uncharacterized protein</fullName>
    </submittedName>
</protein>
<reference evidence="1" key="2">
    <citation type="submission" date="2023-02" db="EMBL/GenBank/DDBJ databases">
        <authorList>
            <consortium name="DOE Joint Genome Institute"/>
            <person name="Mondo S.J."/>
            <person name="Chang Y."/>
            <person name="Wang Y."/>
            <person name="Ahrendt S."/>
            <person name="Andreopoulos W."/>
            <person name="Barry K."/>
            <person name="Beard J."/>
            <person name="Benny G.L."/>
            <person name="Blankenship S."/>
            <person name="Bonito G."/>
            <person name="Cuomo C."/>
            <person name="Desiro A."/>
            <person name="Gervers K.A."/>
            <person name="Hundley H."/>
            <person name="Kuo A."/>
            <person name="LaButti K."/>
            <person name="Lang B.F."/>
            <person name="Lipzen A."/>
            <person name="O'Donnell K."/>
            <person name="Pangilinan J."/>
            <person name="Reynolds N."/>
            <person name="Sandor L."/>
            <person name="Smith M.W."/>
            <person name="Tsang A."/>
            <person name="Grigoriev I.V."/>
            <person name="Stajich J.E."/>
            <person name="Spatafora J.W."/>
        </authorList>
    </citation>
    <scope>NUCLEOTIDE SEQUENCE</scope>
    <source>
        <strain evidence="1">RSA 2281</strain>
    </source>
</reference>
<name>A0AAD5KB66_9FUNG</name>
<accession>A0AAD5KB66</accession>
<reference evidence="1" key="1">
    <citation type="journal article" date="2022" name="IScience">
        <title>Evolution of zygomycete secretomes and the origins of terrestrial fungal ecologies.</title>
        <authorList>
            <person name="Chang Y."/>
            <person name="Wang Y."/>
            <person name="Mondo S."/>
            <person name="Ahrendt S."/>
            <person name="Andreopoulos W."/>
            <person name="Barry K."/>
            <person name="Beard J."/>
            <person name="Benny G.L."/>
            <person name="Blankenship S."/>
            <person name="Bonito G."/>
            <person name="Cuomo C."/>
            <person name="Desiro A."/>
            <person name="Gervers K.A."/>
            <person name="Hundley H."/>
            <person name="Kuo A."/>
            <person name="LaButti K."/>
            <person name="Lang B.F."/>
            <person name="Lipzen A."/>
            <person name="O'Donnell K."/>
            <person name="Pangilinan J."/>
            <person name="Reynolds N."/>
            <person name="Sandor L."/>
            <person name="Smith M.E."/>
            <person name="Tsang A."/>
            <person name="Grigoriev I.V."/>
            <person name="Stajich J.E."/>
            <person name="Spatafora J.W."/>
        </authorList>
    </citation>
    <scope>NUCLEOTIDE SEQUENCE</scope>
    <source>
        <strain evidence="1">RSA 2281</strain>
    </source>
</reference>
<gene>
    <name evidence="1" type="ORF">BDA99DRAFT_567956</name>
</gene>
<dbReference type="Proteomes" id="UP001209540">
    <property type="component" value="Unassembled WGS sequence"/>
</dbReference>
<dbReference type="EMBL" id="JAIXMP010000002">
    <property type="protein sequence ID" value="KAI9277124.1"/>
    <property type="molecule type" value="Genomic_DNA"/>
</dbReference>
<organism evidence="1 2">
    <name type="scientific">Phascolomyces articulosus</name>
    <dbReference type="NCBI Taxonomy" id="60185"/>
    <lineage>
        <taxon>Eukaryota</taxon>
        <taxon>Fungi</taxon>
        <taxon>Fungi incertae sedis</taxon>
        <taxon>Mucoromycota</taxon>
        <taxon>Mucoromycotina</taxon>
        <taxon>Mucoromycetes</taxon>
        <taxon>Mucorales</taxon>
        <taxon>Lichtheimiaceae</taxon>
        <taxon>Phascolomyces</taxon>
    </lineage>
</organism>
<keyword evidence="2" id="KW-1185">Reference proteome</keyword>